<dbReference type="SMART" id="SM00347">
    <property type="entry name" value="HTH_MARR"/>
    <property type="match status" value="1"/>
</dbReference>
<dbReference type="AlphaFoldDB" id="A0A8B6M1G6"/>
<dbReference type="PRINTS" id="PR00598">
    <property type="entry name" value="HTHMARR"/>
</dbReference>
<dbReference type="InterPro" id="IPR039422">
    <property type="entry name" value="MarR/SlyA-like"/>
</dbReference>
<evidence type="ECO:0000256" key="3">
    <source>
        <dbReference type="ARBA" id="ARBA00023015"/>
    </source>
</evidence>
<keyword evidence="5" id="KW-0804">Transcription</keyword>
<evidence type="ECO:0000313" key="8">
    <source>
        <dbReference type="Proteomes" id="UP000485880"/>
    </source>
</evidence>
<dbReference type="Pfam" id="PF22381">
    <property type="entry name" value="Staph_reg_Sar_Rot"/>
    <property type="match status" value="1"/>
</dbReference>
<keyword evidence="3" id="KW-0805">Transcription regulation</keyword>
<evidence type="ECO:0000256" key="4">
    <source>
        <dbReference type="ARBA" id="ARBA00023125"/>
    </source>
</evidence>
<keyword evidence="8" id="KW-1185">Reference proteome</keyword>
<sequence length="161" mass="18185">MSEDDAMPRVDQQLCFALYSTLHAINKVYAPLLAAIGLTYPQYLVMLALWETDDVTVKAIGERLHLDSGTLTPLLKRLEAAGLLSRARDPKDERQVRVKLTEKGSDMRRQARNIPGQMARAMGRPADDLKAVRKELRRIRNALLGKRDKSEKGEQQRIGSF</sequence>
<dbReference type="GO" id="GO:0003700">
    <property type="term" value="F:DNA-binding transcription factor activity"/>
    <property type="evidence" value="ECO:0007669"/>
    <property type="project" value="InterPro"/>
</dbReference>
<evidence type="ECO:0000256" key="2">
    <source>
        <dbReference type="ARBA" id="ARBA00022490"/>
    </source>
</evidence>
<dbReference type="PANTHER" id="PTHR33164:SF5">
    <property type="entry name" value="ORGANIC HYDROPEROXIDE RESISTANCE TRANSCRIPTIONAL REGULATOR"/>
    <property type="match status" value="1"/>
</dbReference>
<comment type="subcellular location">
    <subcellularLocation>
        <location evidence="1">Cytoplasm</location>
    </subcellularLocation>
</comment>
<dbReference type="PROSITE" id="PS50995">
    <property type="entry name" value="HTH_MARR_2"/>
    <property type="match status" value="1"/>
</dbReference>
<dbReference type="SUPFAM" id="SSF46785">
    <property type="entry name" value="Winged helix' DNA-binding domain"/>
    <property type="match status" value="1"/>
</dbReference>
<dbReference type="RefSeq" id="WP_174510850.1">
    <property type="nucleotide sequence ID" value="NZ_CABFMQ020000001.1"/>
</dbReference>
<accession>A0A8B6M1G6</accession>
<dbReference type="GO" id="GO:0003677">
    <property type="term" value="F:DNA binding"/>
    <property type="evidence" value="ECO:0007669"/>
    <property type="project" value="UniProtKB-KW"/>
</dbReference>
<dbReference type="EMBL" id="CABFMQ020000001">
    <property type="protein sequence ID" value="VTZ48213.1"/>
    <property type="molecule type" value="Genomic_DNA"/>
</dbReference>
<feature type="domain" description="HTH marR-type" evidence="6">
    <location>
        <begin position="11"/>
        <end position="141"/>
    </location>
</feature>
<keyword evidence="4" id="KW-0238">DNA-binding</keyword>
<dbReference type="GO" id="GO:0006950">
    <property type="term" value="P:response to stress"/>
    <property type="evidence" value="ECO:0007669"/>
    <property type="project" value="TreeGrafter"/>
</dbReference>
<dbReference type="InterPro" id="IPR000835">
    <property type="entry name" value="HTH_MarR-typ"/>
</dbReference>
<dbReference type="GO" id="GO:0005737">
    <property type="term" value="C:cytoplasm"/>
    <property type="evidence" value="ECO:0007669"/>
    <property type="project" value="UniProtKB-SubCell"/>
</dbReference>
<name>A0A8B6M1G6_METTU</name>
<dbReference type="FunFam" id="1.10.10.10:FF:000163">
    <property type="entry name" value="MarR family transcriptional regulator"/>
    <property type="match status" value="1"/>
</dbReference>
<dbReference type="InterPro" id="IPR036388">
    <property type="entry name" value="WH-like_DNA-bd_sf"/>
</dbReference>
<dbReference type="Gene3D" id="1.10.10.10">
    <property type="entry name" value="Winged helix-like DNA-binding domain superfamily/Winged helix DNA-binding domain"/>
    <property type="match status" value="1"/>
</dbReference>
<proteinExistence type="predicted"/>
<reference evidence="7 8" key="1">
    <citation type="submission" date="2019-05" db="EMBL/GenBank/DDBJ databases">
        <authorList>
            <person name="Farhan Ul Haque M."/>
        </authorList>
    </citation>
    <scope>NUCLEOTIDE SEQUENCE [LARGE SCALE GENOMIC DNA]</scope>
    <source>
        <strain evidence="7">2</strain>
    </source>
</reference>
<organism evidence="7 8">
    <name type="scientific">Methylocella tundrae</name>
    <dbReference type="NCBI Taxonomy" id="227605"/>
    <lineage>
        <taxon>Bacteria</taxon>
        <taxon>Pseudomonadati</taxon>
        <taxon>Pseudomonadota</taxon>
        <taxon>Alphaproteobacteria</taxon>
        <taxon>Hyphomicrobiales</taxon>
        <taxon>Beijerinckiaceae</taxon>
        <taxon>Methylocella</taxon>
    </lineage>
</organism>
<dbReference type="PANTHER" id="PTHR33164">
    <property type="entry name" value="TRANSCRIPTIONAL REGULATOR, MARR FAMILY"/>
    <property type="match status" value="1"/>
</dbReference>
<evidence type="ECO:0000256" key="1">
    <source>
        <dbReference type="ARBA" id="ARBA00004496"/>
    </source>
</evidence>
<evidence type="ECO:0000313" key="7">
    <source>
        <dbReference type="EMBL" id="VTZ48213.1"/>
    </source>
</evidence>
<dbReference type="InterPro" id="IPR036390">
    <property type="entry name" value="WH_DNA-bd_sf"/>
</dbReference>
<evidence type="ECO:0000256" key="5">
    <source>
        <dbReference type="ARBA" id="ARBA00023163"/>
    </source>
</evidence>
<dbReference type="Proteomes" id="UP000485880">
    <property type="component" value="Unassembled WGS sequence"/>
</dbReference>
<comment type="caution">
    <text evidence="7">The sequence shown here is derived from an EMBL/GenBank/DDBJ whole genome shotgun (WGS) entry which is preliminary data.</text>
</comment>
<dbReference type="InterPro" id="IPR055166">
    <property type="entry name" value="Transc_reg_Sar_Rot_HTH"/>
</dbReference>
<evidence type="ECO:0000259" key="6">
    <source>
        <dbReference type="PROSITE" id="PS50995"/>
    </source>
</evidence>
<keyword evidence="2" id="KW-0963">Cytoplasm</keyword>
<protein>
    <submittedName>
        <fullName evidence="7">Organic hydroperoxide resistance transcriptional regulator</fullName>
    </submittedName>
</protein>
<gene>
    <name evidence="7" type="primary">ohrR</name>
    <name evidence="7" type="ORF">MPC4_10163</name>
</gene>